<organism evidence="2 3">
    <name type="scientific">Roseobacter insulae</name>
    <dbReference type="NCBI Taxonomy" id="2859783"/>
    <lineage>
        <taxon>Bacteria</taxon>
        <taxon>Pseudomonadati</taxon>
        <taxon>Pseudomonadota</taxon>
        <taxon>Alphaproteobacteria</taxon>
        <taxon>Rhodobacterales</taxon>
        <taxon>Roseobacteraceae</taxon>
        <taxon>Roseobacter</taxon>
    </lineage>
</organism>
<keyword evidence="3" id="KW-1185">Reference proteome</keyword>
<gene>
    <name evidence="2" type="ORF">KX928_08010</name>
</gene>
<dbReference type="RefSeq" id="WP_219500819.1">
    <property type="nucleotide sequence ID" value="NZ_JAHXDN010000002.1"/>
</dbReference>
<feature type="chain" id="PRO_5040743337" evidence="1">
    <location>
        <begin position="21"/>
        <end position="137"/>
    </location>
</feature>
<sequence length="137" mass="15671">MLRTSILALALTFFAQAALAQGVLYDCDITQKRKDLDWISDKVGIVVKANGQVTVIDAVILYFHQKPMQAKVVRNTKDKLDIRWTIRNAKDDANQRVPYFDYSATINKKNNKFALYARPENYPNRFSGKGKCTPRTQ</sequence>
<accession>A0A9X1K012</accession>
<dbReference type="Proteomes" id="UP001138661">
    <property type="component" value="Unassembled WGS sequence"/>
</dbReference>
<dbReference type="EMBL" id="JAHXDN010000002">
    <property type="protein sequence ID" value="MBW4707729.1"/>
    <property type="molecule type" value="Genomic_DNA"/>
</dbReference>
<name>A0A9X1K012_9RHOB</name>
<evidence type="ECO:0000256" key="1">
    <source>
        <dbReference type="SAM" id="SignalP"/>
    </source>
</evidence>
<reference evidence="2" key="1">
    <citation type="submission" date="2021-07" db="EMBL/GenBank/DDBJ databases">
        <title>Roseobacter insulae sp. nov., isolated from a tidal flat.</title>
        <authorList>
            <person name="Park S."/>
            <person name="Yoon J.-H."/>
        </authorList>
    </citation>
    <scope>NUCLEOTIDE SEQUENCE</scope>
    <source>
        <strain evidence="2">YSTF-M11</strain>
    </source>
</reference>
<proteinExistence type="predicted"/>
<evidence type="ECO:0000313" key="3">
    <source>
        <dbReference type="Proteomes" id="UP001138661"/>
    </source>
</evidence>
<comment type="caution">
    <text evidence="2">The sequence shown here is derived from an EMBL/GenBank/DDBJ whole genome shotgun (WGS) entry which is preliminary data.</text>
</comment>
<keyword evidence="1" id="KW-0732">Signal</keyword>
<dbReference type="AlphaFoldDB" id="A0A9X1K012"/>
<feature type="signal peptide" evidence="1">
    <location>
        <begin position="1"/>
        <end position="20"/>
    </location>
</feature>
<protein>
    <submittedName>
        <fullName evidence="2">Uncharacterized protein</fullName>
    </submittedName>
</protein>
<evidence type="ECO:0000313" key="2">
    <source>
        <dbReference type="EMBL" id="MBW4707729.1"/>
    </source>
</evidence>